<keyword evidence="2" id="KW-1185">Reference proteome</keyword>
<evidence type="ECO:0000313" key="1">
    <source>
        <dbReference type="EMBL" id="ETW78975.1"/>
    </source>
</evidence>
<dbReference type="KEGG" id="hir:HETIRDRAFT_453507"/>
<dbReference type="HOGENOM" id="CLU_036419_0_0_1"/>
<dbReference type="AlphaFoldDB" id="W4K0W6"/>
<dbReference type="EMBL" id="KI925461">
    <property type="protein sequence ID" value="ETW78975.1"/>
    <property type="molecule type" value="Genomic_DNA"/>
</dbReference>
<sequence>MTLIHLIFSEPAIYDNVFDYCSTVTLFRLSRICRISRDAFQSYLQRTFNVDRLLSHYFDRPDTFRSLQARTDTVISGAAAADFFARSRWDPNLVLQICVPRDHLKDVGDWIQDSGYVFQPDRGHSGAFKLAIDEIGDEYEQMESHGQWVGGIAGVYTFVNSAARRGSNKSVEIRLVAALRSPIEVVLCSRCTSVMNFITHDTAYSVYPRATFESLVALVSPFHDGPFEDTQLYYTAGGGNLLVEPPGTAPSYPAFLEDLATREPSLLLGGRWIDDSSSWVLPLASSDLLADDQSHHPMTETHP</sequence>
<dbReference type="RefSeq" id="XP_009549257.1">
    <property type="nucleotide sequence ID" value="XM_009550962.1"/>
</dbReference>
<gene>
    <name evidence="1" type="ORF">HETIRDRAFT_453507</name>
</gene>
<protein>
    <submittedName>
        <fullName evidence="1">Uncharacterized protein</fullName>
    </submittedName>
</protein>
<dbReference type="GeneID" id="20676392"/>
<name>W4K0W6_HETIT</name>
<dbReference type="OrthoDB" id="3041043at2759"/>
<evidence type="ECO:0000313" key="2">
    <source>
        <dbReference type="Proteomes" id="UP000030671"/>
    </source>
</evidence>
<organism evidence="1 2">
    <name type="scientific">Heterobasidion irregulare (strain TC 32-1)</name>
    <dbReference type="NCBI Taxonomy" id="747525"/>
    <lineage>
        <taxon>Eukaryota</taxon>
        <taxon>Fungi</taxon>
        <taxon>Dikarya</taxon>
        <taxon>Basidiomycota</taxon>
        <taxon>Agaricomycotina</taxon>
        <taxon>Agaricomycetes</taxon>
        <taxon>Russulales</taxon>
        <taxon>Bondarzewiaceae</taxon>
        <taxon>Heterobasidion</taxon>
        <taxon>Heterobasidion annosum species complex</taxon>
    </lineage>
</organism>
<proteinExistence type="predicted"/>
<accession>W4K0W6</accession>
<dbReference type="Proteomes" id="UP000030671">
    <property type="component" value="Unassembled WGS sequence"/>
</dbReference>
<reference evidence="1 2" key="1">
    <citation type="journal article" date="2012" name="New Phytol.">
        <title>Insight into trade-off between wood decay and parasitism from the genome of a fungal forest pathogen.</title>
        <authorList>
            <person name="Olson A."/>
            <person name="Aerts A."/>
            <person name="Asiegbu F."/>
            <person name="Belbahri L."/>
            <person name="Bouzid O."/>
            <person name="Broberg A."/>
            <person name="Canback B."/>
            <person name="Coutinho P.M."/>
            <person name="Cullen D."/>
            <person name="Dalman K."/>
            <person name="Deflorio G."/>
            <person name="van Diepen L.T."/>
            <person name="Dunand C."/>
            <person name="Duplessis S."/>
            <person name="Durling M."/>
            <person name="Gonthier P."/>
            <person name="Grimwood J."/>
            <person name="Fossdal C.G."/>
            <person name="Hansson D."/>
            <person name="Henrissat B."/>
            <person name="Hietala A."/>
            <person name="Himmelstrand K."/>
            <person name="Hoffmeister D."/>
            <person name="Hogberg N."/>
            <person name="James T.Y."/>
            <person name="Karlsson M."/>
            <person name="Kohler A."/>
            <person name="Kues U."/>
            <person name="Lee Y.H."/>
            <person name="Lin Y.C."/>
            <person name="Lind M."/>
            <person name="Lindquist E."/>
            <person name="Lombard V."/>
            <person name="Lucas S."/>
            <person name="Lunden K."/>
            <person name="Morin E."/>
            <person name="Murat C."/>
            <person name="Park J."/>
            <person name="Raffaello T."/>
            <person name="Rouze P."/>
            <person name="Salamov A."/>
            <person name="Schmutz J."/>
            <person name="Solheim H."/>
            <person name="Stahlberg J."/>
            <person name="Velez H."/>
            <person name="de Vries R.P."/>
            <person name="Wiebenga A."/>
            <person name="Woodward S."/>
            <person name="Yakovlev I."/>
            <person name="Garbelotto M."/>
            <person name="Martin F."/>
            <person name="Grigoriev I.V."/>
            <person name="Stenlid J."/>
        </authorList>
    </citation>
    <scope>NUCLEOTIDE SEQUENCE [LARGE SCALE GENOMIC DNA]</scope>
    <source>
        <strain evidence="1 2">TC 32-1</strain>
    </source>
</reference>
<dbReference type="InParanoid" id="W4K0W6"/>